<feature type="compositionally biased region" description="Polar residues" evidence="8">
    <location>
        <begin position="1"/>
        <end position="11"/>
    </location>
</feature>
<dbReference type="InterPro" id="IPR038665">
    <property type="entry name" value="Voltage-dep_anion_channel_sf"/>
</dbReference>
<comment type="caution">
    <text evidence="10">The sequence shown here is derived from an EMBL/GenBank/DDBJ whole genome shotgun (WGS) entry which is preliminary data.</text>
</comment>
<feature type="transmembrane region" description="Helical" evidence="9">
    <location>
        <begin position="233"/>
        <end position="255"/>
    </location>
</feature>
<feature type="compositionally biased region" description="Polar residues" evidence="8">
    <location>
        <begin position="620"/>
        <end position="638"/>
    </location>
</feature>
<evidence type="ECO:0000256" key="6">
    <source>
        <dbReference type="ARBA" id="ARBA00022989"/>
    </source>
</evidence>
<evidence type="ECO:0000256" key="7">
    <source>
        <dbReference type="ARBA" id="ARBA00023136"/>
    </source>
</evidence>
<keyword evidence="6 9" id="KW-1133">Transmembrane helix</keyword>
<feature type="region of interest" description="Disordered" evidence="8">
    <location>
        <begin position="600"/>
        <end position="638"/>
    </location>
</feature>
<reference evidence="10" key="2">
    <citation type="submission" date="2023-06" db="EMBL/GenBank/DDBJ databases">
        <authorList>
            <person name="Kobayashi Y."/>
            <person name="Kayamori A."/>
            <person name="Aoki K."/>
            <person name="Shiwa Y."/>
            <person name="Fujita N."/>
            <person name="Sugita T."/>
            <person name="Iwasaki W."/>
            <person name="Tanaka N."/>
            <person name="Takashima M."/>
        </authorList>
    </citation>
    <scope>NUCLEOTIDE SEQUENCE</scope>
    <source>
        <strain evidence="10">HIS016</strain>
    </source>
</reference>
<evidence type="ECO:0000256" key="3">
    <source>
        <dbReference type="ARBA" id="ARBA00022448"/>
    </source>
</evidence>
<evidence type="ECO:0000313" key="10">
    <source>
        <dbReference type="EMBL" id="GMK57176.1"/>
    </source>
</evidence>
<dbReference type="CDD" id="cd09318">
    <property type="entry name" value="TDT_SSU1"/>
    <property type="match status" value="1"/>
</dbReference>
<keyword evidence="11" id="KW-1185">Reference proteome</keyword>
<gene>
    <name evidence="10" type="primary">SSU1</name>
    <name evidence="10" type="ORF">CspeluHIS016_0400100</name>
</gene>
<dbReference type="PANTHER" id="PTHR31686">
    <property type="match status" value="1"/>
</dbReference>
<dbReference type="Gene3D" id="1.50.10.150">
    <property type="entry name" value="Voltage-dependent anion channel"/>
    <property type="match status" value="1"/>
</dbReference>
<evidence type="ECO:0000256" key="5">
    <source>
        <dbReference type="ARBA" id="ARBA00022692"/>
    </source>
</evidence>
<keyword evidence="7 9" id="KW-0472">Membrane</keyword>
<keyword evidence="4" id="KW-1003">Cell membrane</keyword>
<feature type="transmembrane region" description="Helical" evidence="9">
    <location>
        <begin position="400"/>
        <end position="418"/>
    </location>
</feature>
<dbReference type="Proteomes" id="UP001222932">
    <property type="component" value="Unassembled WGS sequence"/>
</dbReference>
<feature type="compositionally biased region" description="Polar residues" evidence="8">
    <location>
        <begin position="27"/>
        <end position="60"/>
    </location>
</feature>
<dbReference type="EMBL" id="BTCM01000004">
    <property type="protein sequence ID" value="GMK57176.1"/>
    <property type="molecule type" value="Genomic_DNA"/>
</dbReference>
<comment type="subcellular location">
    <subcellularLocation>
        <location evidence="1">Cell membrane</location>
        <topology evidence="1">Multi-pass membrane protein</topology>
    </subcellularLocation>
</comment>
<dbReference type="GO" id="GO:0000319">
    <property type="term" value="F:sulfite transmembrane transporter activity"/>
    <property type="evidence" value="ECO:0007669"/>
    <property type="project" value="TreeGrafter"/>
</dbReference>
<dbReference type="Pfam" id="PF03595">
    <property type="entry name" value="SLAC1"/>
    <property type="match status" value="1"/>
</dbReference>
<evidence type="ECO:0000256" key="8">
    <source>
        <dbReference type="SAM" id="MobiDB-lite"/>
    </source>
</evidence>
<comment type="similarity">
    <text evidence="2">Belongs to the tellurite-resistance/dicarboxylate transporter (TDT) family.</text>
</comment>
<evidence type="ECO:0000313" key="11">
    <source>
        <dbReference type="Proteomes" id="UP001222932"/>
    </source>
</evidence>
<reference evidence="10" key="1">
    <citation type="journal article" date="2023" name="BMC Genomics">
        <title>Chromosome-level genome assemblies of Cutaneotrichosporon spp. (Trichosporonales, Basidiomycota) reveal imbalanced evolution between nucleotide sequences and chromosome synteny.</title>
        <authorList>
            <person name="Kobayashi Y."/>
            <person name="Kayamori A."/>
            <person name="Aoki K."/>
            <person name="Shiwa Y."/>
            <person name="Matsutani M."/>
            <person name="Fujita N."/>
            <person name="Sugita T."/>
            <person name="Iwasaki W."/>
            <person name="Tanaka N."/>
            <person name="Takashima M."/>
        </authorList>
    </citation>
    <scope>NUCLEOTIDE SEQUENCE</scope>
    <source>
        <strain evidence="10">HIS016</strain>
    </source>
</reference>
<evidence type="ECO:0000256" key="4">
    <source>
        <dbReference type="ARBA" id="ARBA00022475"/>
    </source>
</evidence>
<dbReference type="FunFam" id="1.50.10.150:FF:000004">
    <property type="entry name" value="Malic acid transporter"/>
    <property type="match status" value="1"/>
</dbReference>
<keyword evidence="3" id="KW-0813">Transport</keyword>
<sequence>MTLASGSTLAGSPSDHPQAYFDACKDSASSVHSPNPTSLSPQSDTAHSSHITLPPSASTHDTGRDNPSGGAEPTPSRSRRVVDWMRSAALHTPPSFFSINMGCGMASILLYRFPFPAAWLRYLGIAVFVLNVVVFVLLLLATIARYLFYKGVWRAVANHNLAGLFWGTFPMGFVTIVTMICYVCVPAWGRRWAYIALGFWWVDVVLAVVVSLGMTFVMFTRQRQTAQTLGPQWLLPIVSCIVASASGGTVAEALMPYNPELSRGTLVVAYCMWGLGIPLAMMVIALLIFRFATGGAPRGQSLAAIFLPVGPCGQGSFGIAVMGIVARRLAYEHNTSIIPFLHGVDAHHLANGMYALGLVTAFVLWGLGLAWYVIGMAVFVDGVRRDPKLLGVGDFTISQWALTFPIGTFATSSIVLGTELHSTAFNVIGAFLATQVVLHWLYVSVFTVWKVVQGSLFSAPELNGASTRPRFGVGDMVARDLEAGYGEPESASVESVQLEERRMSLVPRRLSMRRMSLGPRDEIAPLEERHVSLVPRRLSMRRMSLGPRDESMPLEERHVSLLSRPLSAGRMSIGPRDEIAPLEERHISLLPRRLSMRRMSFGPREPHEAEGGRIEEPGENTGNSRDNAARQSQHGCIL</sequence>
<evidence type="ECO:0000256" key="1">
    <source>
        <dbReference type="ARBA" id="ARBA00004651"/>
    </source>
</evidence>
<organism evidence="10 11">
    <name type="scientific">Cutaneotrichosporon spelunceum</name>
    <dbReference type="NCBI Taxonomy" id="1672016"/>
    <lineage>
        <taxon>Eukaryota</taxon>
        <taxon>Fungi</taxon>
        <taxon>Dikarya</taxon>
        <taxon>Basidiomycota</taxon>
        <taxon>Agaricomycotina</taxon>
        <taxon>Tremellomycetes</taxon>
        <taxon>Trichosporonales</taxon>
        <taxon>Trichosporonaceae</taxon>
        <taxon>Cutaneotrichosporon</taxon>
    </lineage>
</organism>
<feature type="transmembrane region" description="Helical" evidence="9">
    <location>
        <begin position="95"/>
        <end position="113"/>
    </location>
</feature>
<dbReference type="InterPro" id="IPR051629">
    <property type="entry name" value="Sulfite_efflux_TDT"/>
</dbReference>
<feature type="transmembrane region" description="Helical" evidence="9">
    <location>
        <begin position="354"/>
        <end position="380"/>
    </location>
</feature>
<feature type="transmembrane region" description="Helical" evidence="9">
    <location>
        <begin position="194"/>
        <end position="221"/>
    </location>
</feature>
<keyword evidence="5 9" id="KW-0812">Transmembrane</keyword>
<feature type="region of interest" description="Disordered" evidence="8">
    <location>
        <begin position="1"/>
        <end position="79"/>
    </location>
</feature>
<evidence type="ECO:0000256" key="2">
    <source>
        <dbReference type="ARBA" id="ARBA00008566"/>
    </source>
</evidence>
<feature type="transmembrane region" description="Helical" evidence="9">
    <location>
        <begin position="267"/>
        <end position="289"/>
    </location>
</feature>
<dbReference type="InterPro" id="IPR004695">
    <property type="entry name" value="SLAC1/Mae1/Ssu1/TehA"/>
</dbReference>
<feature type="transmembrane region" description="Helical" evidence="9">
    <location>
        <begin position="424"/>
        <end position="449"/>
    </location>
</feature>
<feature type="compositionally biased region" description="Basic and acidic residues" evidence="8">
    <location>
        <begin position="604"/>
        <end position="616"/>
    </location>
</feature>
<dbReference type="PANTHER" id="PTHR31686:SF1">
    <property type="entry name" value="SULFITE EFFLUX PUMP SSU1"/>
    <property type="match status" value="1"/>
</dbReference>
<evidence type="ECO:0000256" key="9">
    <source>
        <dbReference type="SAM" id="Phobius"/>
    </source>
</evidence>
<dbReference type="AlphaFoldDB" id="A0AAD3TUJ2"/>
<protein>
    <recommendedName>
        <fullName evidence="12">Voltage-dependent anion channel-domain-containing protein</fullName>
    </recommendedName>
</protein>
<dbReference type="GO" id="GO:0005886">
    <property type="term" value="C:plasma membrane"/>
    <property type="evidence" value="ECO:0007669"/>
    <property type="project" value="UniProtKB-SubCell"/>
</dbReference>
<feature type="transmembrane region" description="Helical" evidence="9">
    <location>
        <begin position="301"/>
        <end position="326"/>
    </location>
</feature>
<feature type="transmembrane region" description="Helical" evidence="9">
    <location>
        <begin position="164"/>
        <end position="188"/>
    </location>
</feature>
<name>A0AAD3TUJ2_9TREE</name>
<proteinExistence type="inferred from homology"/>
<accession>A0AAD3TUJ2</accession>
<feature type="transmembrane region" description="Helical" evidence="9">
    <location>
        <begin position="119"/>
        <end position="143"/>
    </location>
</feature>
<evidence type="ECO:0008006" key="12">
    <source>
        <dbReference type="Google" id="ProtNLM"/>
    </source>
</evidence>